<evidence type="ECO:0000313" key="3">
    <source>
        <dbReference type="Proteomes" id="UP001141806"/>
    </source>
</evidence>
<sequence length="105" mass="11615">MSSDGTEQPSPGNKNYRFRRQLNIVQRNMIPLEKGNGVRRHSKKGEGRFTHAGAPLAMKPIEYEQGRRGKISGCFTRSGAPAPWNKIRSSLPTTVAPTSAEDVHL</sequence>
<reference evidence="2" key="1">
    <citation type="journal article" date="2023" name="Plant J.">
        <title>The genome of the king protea, Protea cynaroides.</title>
        <authorList>
            <person name="Chang J."/>
            <person name="Duong T.A."/>
            <person name="Schoeman C."/>
            <person name="Ma X."/>
            <person name="Roodt D."/>
            <person name="Barker N."/>
            <person name="Li Z."/>
            <person name="Van de Peer Y."/>
            <person name="Mizrachi E."/>
        </authorList>
    </citation>
    <scope>NUCLEOTIDE SEQUENCE</scope>
    <source>
        <tissue evidence="2">Young leaves</tissue>
    </source>
</reference>
<feature type="region of interest" description="Disordered" evidence="1">
    <location>
        <begin position="31"/>
        <end position="53"/>
    </location>
</feature>
<dbReference type="AlphaFoldDB" id="A0A9Q0QNE6"/>
<organism evidence="2 3">
    <name type="scientific">Protea cynaroides</name>
    <dbReference type="NCBI Taxonomy" id="273540"/>
    <lineage>
        <taxon>Eukaryota</taxon>
        <taxon>Viridiplantae</taxon>
        <taxon>Streptophyta</taxon>
        <taxon>Embryophyta</taxon>
        <taxon>Tracheophyta</taxon>
        <taxon>Spermatophyta</taxon>
        <taxon>Magnoliopsida</taxon>
        <taxon>Proteales</taxon>
        <taxon>Proteaceae</taxon>
        <taxon>Protea</taxon>
    </lineage>
</organism>
<proteinExistence type="predicted"/>
<evidence type="ECO:0000256" key="1">
    <source>
        <dbReference type="SAM" id="MobiDB-lite"/>
    </source>
</evidence>
<gene>
    <name evidence="2" type="ORF">NE237_017889</name>
</gene>
<comment type="caution">
    <text evidence="2">The sequence shown here is derived from an EMBL/GenBank/DDBJ whole genome shotgun (WGS) entry which is preliminary data.</text>
</comment>
<keyword evidence="3" id="KW-1185">Reference proteome</keyword>
<protein>
    <submittedName>
        <fullName evidence="2">Uncharacterized protein</fullName>
    </submittedName>
</protein>
<name>A0A9Q0QNE6_9MAGN</name>
<evidence type="ECO:0000313" key="2">
    <source>
        <dbReference type="EMBL" id="KAJ4966040.1"/>
    </source>
</evidence>
<dbReference type="Proteomes" id="UP001141806">
    <property type="component" value="Unassembled WGS sequence"/>
</dbReference>
<accession>A0A9Q0QNE6</accession>
<dbReference type="EMBL" id="JAMYWD010000007">
    <property type="protein sequence ID" value="KAJ4966040.1"/>
    <property type="molecule type" value="Genomic_DNA"/>
</dbReference>